<dbReference type="InterPro" id="IPR023408">
    <property type="entry name" value="MscS_beta-dom_sf"/>
</dbReference>
<keyword evidence="4" id="KW-1133">Transmembrane helix</keyword>
<dbReference type="Gramene" id="HORVU.MOREX.r2.7HG0593870.1">
    <property type="protein sequence ID" value="HORVU.MOREX.r2.7HG0593870.1"/>
    <property type="gene ID" value="HORVU.MOREX.r2.7HG0593870"/>
</dbReference>
<organism evidence="7 8">
    <name type="scientific">Hordeum vulgare subsp. vulgare</name>
    <name type="common">Domesticated barley</name>
    <dbReference type="NCBI Taxonomy" id="112509"/>
    <lineage>
        <taxon>Eukaryota</taxon>
        <taxon>Viridiplantae</taxon>
        <taxon>Streptophyta</taxon>
        <taxon>Embryophyta</taxon>
        <taxon>Tracheophyta</taxon>
        <taxon>Spermatophyta</taxon>
        <taxon>Magnoliopsida</taxon>
        <taxon>Liliopsida</taxon>
        <taxon>Poales</taxon>
        <taxon>Poaceae</taxon>
        <taxon>BOP clade</taxon>
        <taxon>Pooideae</taxon>
        <taxon>Triticodae</taxon>
        <taxon>Triticeae</taxon>
        <taxon>Hordeinae</taxon>
        <taxon>Hordeum</taxon>
    </lineage>
</organism>
<reference evidence="7" key="2">
    <citation type="submission" date="2020-10" db="EMBL/GenBank/DDBJ databases">
        <authorList>
            <person name="Scholz U."/>
            <person name="Mascher M."/>
            <person name="Fiebig A."/>
        </authorList>
    </citation>
    <scope>NUCLEOTIDE SEQUENCE [LARGE SCALE GENOMIC DNA]</scope>
    <source>
        <strain evidence="7">cv. Morex</strain>
    </source>
</reference>
<dbReference type="Pfam" id="PF00924">
    <property type="entry name" value="MS_channel_2nd"/>
    <property type="match status" value="1"/>
</dbReference>
<evidence type="ECO:0000256" key="3">
    <source>
        <dbReference type="ARBA" id="ARBA00022692"/>
    </source>
</evidence>
<dbReference type="GO" id="GO:0034599">
    <property type="term" value="P:cellular response to oxidative stress"/>
    <property type="evidence" value="ECO:0000318"/>
    <property type="project" value="GO_Central"/>
</dbReference>
<dbReference type="SUPFAM" id="SSF82861">
    <property type="entry name" value="Mechanosensitive channel protein MscS (YggB), transmembrane region"/>
    <property type="match status" value="1"/>
</dbReference>
<dbReference type="InterPro" id="IPR006685">
    <property type="entry name" value="MscS_channel_2nd"/>
</dbReference>
<dbReference type="OrthoDB" id="633410at2759"/>
<dbReference type="Gramene" id="HORVU.MOREX.r3.7HG0715930.1">
    <property type="protein sequence ID" value="HORVU.MOREX.r3.7HG0715930.1"/>
    <property type="gene ID" value="HORVU.MOREX.r3.7HG0715930"/>
</dbReference>
<dbReference type="EnsemblPlants" id="HORVU.MOREX.r3.7HG0715930.1">
    <property type="protein sequence ID" value="HORVU.MOREX.r3.7HG0715930.1"/>
    <property type="gene ID" value="HORVU.MOREX.r3.7HG0715930"/>
</dbReference>
<dbReference type="InterPro" id="IPR010920">
    <property type="entry name" value="LSM_dom_sf"/>
</dbReference>
<evidence type="ECO:0000259" key="6">
    <source>
        <dbReference type="Pfam" id="PF00924"/>
    </source>
</evidence>
<dbReference type="Gene3D" id="2.30.30.60">
    <property type="match status" value="1"/>
</dbReference>
<evidence type="ECO:0000256" key="4">
    <source>
        <dbReference type="ARBA" id="ARBA00022989"/>
    </source>
</evidence>
<evidence type="ECO:0000313" key="8">
    <source>
        <dbReference type="Proteomes" id="UP000011116"/>
    </source>
</evidence>
<dbReference type="Proteomes" id="UP000011116">
    <property type="component" value="Chromosome 7H"/>
</dbReference>
<dbReference type="KEGG" id="hvg:123408384"/>
<dbReference type="InterPro" id="IPR011014">
    <property type="entry name" value="MscS_channel_TM-2"/>
</dbReference>
<protein>
    <recommendedName>
        <fullName evidence="6">Mechanosensitive ion channel MscS domain-containing protein</fullName>
    </recommendedName>
</protein>
<sequence length="481" mass="52849">MLMQRVALRAGRLRHLPSIAAAVETMAASWKIKETDCHTNQPSVFTVRHTYSSNAPSIPPAQPNLALPQPNLPPPQHNLPATTTSSCTWTNMLDNAWNSTSDATLAISNQLSDLIQAYPYVPRYFTVVSISYLIARYSLPKFHSKLKKKYAAGTYTVYEAWCLHLMEKVEAHILAYPLFGIVLWGSLDMTTTMIKDLGAGVPFSQISKCVAIVAALWSLQVMKKNFLSSAFMHFEGLKVDKHWLAAFDKVSSLGLIAIGLFGVAEACGVSFESLLAVSGIGGIATAFAAKDVLGNVLSGFYLQFSRPFIVGESIKLPFHAGSIEGLVIEIGLTSTLLINLENLPVSVPNSLLVGQIIVNRSRAQWLLSVTKIPIKVQSMDKVHVISEEIMEKLRAYPEVSLKADAPHCYLTRLGDLYGEFTIGCCLQNMRNEEVLCVEQKILSDAARIIHLHGVELRSPPIPTADLELLMEAARVIKSHSY</sequence>
<dbReference type="GeneID" id="123408384"/>
<dbReference type="GO" id="GO:0008381">
    <property type="term" value="F:mechanosensitive monoatomic ion channel activity"/>
    <property type="evidence" value="ECO:0000318"/>
    <property type="project" value="GO_Central"/>
</dbReference>
<reference evidence="7" key="3">
    <citation type="submission" date="2022-01" db="UniProtKB">
        <authorList>
            <consortium name="EnsemblPlants"/>
        </authorList>
    </citation>
    <scope>IDENTIFICATION</scope>
    <source>
        <strain evidence="7">subsp. vulgare</strain>
    </source>
</reference>
<gene>
    <name evidence="7" type="primary">LOC123408384</name>
</gene>
<accession>A0A8I6YDK6</accession>
<dbReference type="AlphaFoldDB" id="A0A8I6YDK6"/>
<dbReference type="GO" id="GO:0005739">
    <property type="term" value="C:mitochondrion"/>
    <property type="evidence" value="ECO:0000318"/>
    <property type="project" value="GO_Central"/>
</dbReference>
<dbReference type="PANTHER" id="PTHR30566:SF21">
    <property type="entry name" value="MECHANOSENSITIVE ION CHANNEL PROTEIN"/>
    <property type="match status" value="1"/>
</dbReference>
<dbReference type="PANTHER" id="PTHR30566">
    <property type="entry name" value="YNAI-RELATED MECHANOSENSITIVE ION CHANNEL"/>
    <property type="match status" value="1"/>
</dbReference>
<comment type="subcellular location">
    <subcellularLocation>
        <location evidence="1">Membrane</location>
        <topology evidence="1">Multi-pass membrane protein</topology>
    </subcellularLocation>
</comment>
<keyword evidence="5" id="KW-0472">Membrane</keyword>
<name>A0A8I6YDK6_HORVV</name>
<dbReference type="RefSeq" id="XP_044957439.1">
    <property type="nucleotide sequence ID" value="XM_045101504.1"/>
</dbReference>
<evidence type="ECO:0000313" key="7">
    <source>
        <dbReference type="EnsemblPlants" id="HORVU.MOREX.r3.7HG0715930.1"/>
    </source>
</evidence>
<evidence type="ECO:0000256" key="1">
    <source>
        <dbReference type="ARBA" id="ARBA00004141"/>
    </source>
</evidence>
<dbReference type="SUPFAM" id="SSF50182">
    <property type="entry name" value="Sm-like ribonucleoproteins"/>
    <property type="match status" value="1"/>
</dbReference>
<reference evidence="8" key="1">
    <citation type="journal article" date="2012" name="Nature">
        <title>A physical, genetic and functional sequence assembly of the barley genome.</title>
        <authorList>
            <consortium name="The International Barley Genome Sequencing Consortium"/>
            <person name="Mayer K.F."/>
            <person name="Waugh R."/>
            <person name="Brown J.W."/>
            <person name="Schulman A."/>
            <person name="Langridge P."/>
            <person name="Platzer M."/>
            <person name="Fincher G.B."/>
            <person name="Muehlbauer G.J."/>
            <person name="Sato K."/>
            <person name="Close T.J."/>
            <person name="Wise R.P."/>
            <person name="Stein N."/>
        </authorList>
    </citation>
    <scope>NUCLEOTIDE SEQUENCE [LARGE SCALE GENOMIC DNA]</scope>
    <source>
        <strain evidence="8">cv. Morex</strain>
    </source>
</reference>
<keyword evidence="3" id="KW-0812">Transmembrane</keyword>
<dbReference type="Gene3D" id="1.10.287.1260">
    <property type="match status" value="1"/>
</dbReference>
<dbReference type="GO" id="GO:0016020">
    <property type="term" value="C:membrane"/>
    <property type="evidence" value="ECO:0007669"/>
    <property type="project" value="UniProtKB-SubCell"/>
</dbReference>
<dbReference type="SMR" id="A0A8I6YDK6"/>
<keyword evidence="8" id="KW-1185">Reference proteome</keyword>
<evidence type="ECO:0000256" key="5">
    <source>
        <dbReference type="ARBA" id="ARBA00023136"/>
    </source>
</evidence>
<evidence type="ECO:0000256" key="2">
    <source>
        <dbReference type="ARBA" id="ARBA00008017"/>
    </source>
</evidence>
<comment type="similarity">
    <text evidence="2">Belongs to the MscS (TC 1.A.23) family.</text>
</comment>
<proteinExistence type="inferred from homology"/>
<feature type="domain" description="Mechanosensitive ion channel MscS" evidence="6">
    <location>
        <begin position="291"/>
        <end position="362"/>
    </location>
</feature>